<keyword evidence="3" id="KW-1185">Reference proteome</keyword>
<dbReference type="AlphaFoldDB" id="R9NW44"/>
<dbReference type="OrthoDB" id="10569173at2759"/>
<feature type="region of interest" description="Disordered" evidence="1">
    <location>
        <begin position="123"/>
        <end position="165"/>
    </location>
</feature>
<organism evidence="2 3">
    <name type="scientific">Pseudozyma hubeiensis (strain SY62)</name>
    <name type="common">Yeast</name>
    <dbReference type="NCBI Taxonomy" id="1305764"/>
    <lineage>
        <taxon>Eukaryota</taxon>
        <taxon>Fungi</taxon>
        <taxon>Dikarya</taxon>
        <taxon>Basidiomycota</taxon>
        <taxon>Ustilaginomycotina</taxon>
        <taxon>Ustilaginomycetes</taxon>
        <taxon>Ustilaginales</taxon>
        <taxon>Ustilaginaceae</taxon>
        <taxon>Pseudozyma</taxon>
    </lineage>
</organism>
<protein>
    <submittedName>
        <fullName evidence="2">NimEcyclinB</fullName>
    </submittedName>
</protein>
<feature type="compositionally biased region" description="Low complexity" evidence="1">
    <location>
        <begin position="212"/>
        <end position="232"/>
    </location>
</feature>
<dbReference type="GeneID" id="24105585"/>
<evidence type="ECO:0000256" key="1">
    <source>
        <dbReference type="SAM" id="MobiDB-lite"/>
    </source>
</evidence>
<feature type="region of interest" description="Disordered" evidence="1">
    <location>
        <begin position="1"/>
        <end position="72"/>
    </location>
</feature>
<dbReference type="EMBL" id="DF238767">
    <property type="protein sequence ID" value="GAC92719.1"/>
    <property type="molecule type" value="Genomic_DNA"/>
</dbReference>
<dbReference type="RefSeq" id="XP_012186306.1">
    <property type="nucleotide sequence ID" value="XM_012330916.1"/>
</dbReference>
<gene>
    <name evidence="2" type="ORF">PHSY_000274</name>
</gene>
<accession>R9NW44</accession>
<feature type="compositionally biased region" description="Polar residues" evidence="1">
    <location>
        <begin position="182"/>
        <end position="197"/>
    </location>
</feature>
<dbReference type="HOGENOM" id="CLU_698546_0_0_1"/>
<feature type="region of interest" description="Disordered" evidence="1">
    <location>
        <begin position="179"/>
        <end position="245"/>
    </location>
</feature>
<feature type="compositionally biased region" description="Basic and acidic residues" evidence="1">
    <location>
        <begin position="41"/>
        <end position="52"/>
    </location>
</feature>
<evidence type="ECO:0000313" key="3">
    <source>
        <dbReference type="Proteomes" id="UP000014071"/>
    </source>
</evidence>
<dbReference type="Proteomes" id="UP000014071">
    <property type="component" value="Unassembled WGS sequence"/>
</dbReference>
<evidence type="ECO:0000313" key="2">
    <source>
        <dbReference type="EMBL" id="GAC92719.1"/>
    </source>
</evidence>
<sequence>MAYAAEDVRRTQLVPNEKHPDEVVDNDKEAAMGFRASIPAEQRDDGGKRQERTQSGPHPILYHHAAPLTPTPHANASDLEVLDRFISLAAAGAEKEEIIGFLSVPEKGEGLIKVIQSLIGTRQTGNADALGVKRERAESSGDVDDDESVEHIRGPGRRYKPSSSLVRLDNGDDLLPLYNGSRAISSRSNSTGRSNDSGRAVVPLLPNHNAYRGNSTNSSRTTSSGHSNISSRADPPLPSSRNATARACPPLSIPSDFLLGTSFITPHGITSPRKWLNSDFDTLVDHSMSFIAIIAANILTPTFPETQKRYIVLHFGNNDWSLLYVPSTVGLYKDPTLHFTFKEGTLVHLKNVFVHESKQRHLLKFTETSFIEKVDTRDPLKHCAEFNARLNAQHR</sequence>
<proteinExistence type="predicted"/>
<name>R9NW44_PSEHS</name>
<feature type="compositionally biased region" description="Basic and acidic residues" evidence="1">
    <location>
        <begin position="1"/>
        <end position="30"/>
    </location>
</feature>
<reference evidence="3" key="1">
    <citation type="journal article" date="2013" name="Genome Announc.">
        <title>Draft genome sequence of the basidiomycetous yeast-like fungus Pseudozyma hubeiensis SY62, which produces an abundant amount of the biosurfactant mannosylerythritol lipids.</title>
        <authorList>
            <person name="Konishi M."/>
            <person name="Hatada Y."/>
            <person name="Horiuchi J."/>
        </authorList>
    </citation>
    <scope>NUCLEOTIDE SEQUENCE [LARGE SCALE GENOMIC DNA]</scope>
    <source>
        <strain evidence="3">SY62</strain>
    </source>
</reference>